<keyword evidence="2" id="KW-0560">Oxidoreductase</keyword>
<dbReference type="PANTHER" id="PTHR10204:SF34">
    <property type="entry name" value="NAD(P)H DEHYDROGENASE [QUINONE] 1 ISOFORM 1"/>
    <property type="match status" value="1"/>
</dbReference>
<evidence type="ECO:0000259" key="3">
    <source>
        <dbReference type="Pfam" id="PF02525"/>
    </source>
</evidence>
<dbReference type="Pfam" id="PF02525">
    <property type="entry name" value="Flavodoxin_2"/>
    <property type="match status" value="1"/>
</dbReference>
<dbReference type="InterPro" id="IPR029039">
    <property type="entry name" value="Flavoprotein-like_sf"/>
</dbReference>
<gene>
    <name evidence="4" type="ORF">F2P44_08480</name>
</gene>
<dbReference type="SUPFAM" id="SSF52218">
    <property type="entry name" value="Flavoproteins"/>
    <property type="match status" value="1"/>
</dbReference>
<sequence>MGSKTGSRRVLIVAAHASQETFGSALAAAYAAAATAAGHDVRLLELDRLAFDPILHHAYQVVQELEADLKTAQEHIKWADHLVFAYPVWWGSIPALLKGFLDRIMLPGFAFKYRKGKAFPEKLLSGRSAHLLVTMDTPPWYFRLVYRAPAIHQMKKTTLEFCGVTPVKTLMCGPVLDSTPDKRRAWLDQARALAARI</sequence>
<organism evidence="4 5">
    <name type="scientific">Massilia frigida</name>
    <dbReference type="NCBI Taxonomy" id="2609281"/>
    <lineage>
        <taxon>Bacteria</taxon>
        <taxon>Pseudomonadati</taxon>
        <taxon>Pseudomonadota</taxon>
        <taxon>Betaproteobacteria</taxon>
        <taxon>Burkholderiales</taxon>
        <taxon>Oxalobacteraceae</taxon>
        <taxon>Telluria group</taxon>
        <taxon>Massilia</taxon>
    </lineage>
</organism>
<reference evidence="4 5" key="1">
    <citation type="submission" date="2019-10" db="EMBL/GenBank/DDBJ databases">
        <title>Taxonomy of Antarctic Massilia spp.: description of Massilia rubra sp. nov., Massilia aquatica sp. nov., Massilia mucilaginosa sp. nov., Massilia frigida sp. nov. isolated from streams, lakes and regoliths.</title>
        <authorList>
            <person name="Holochova P."/>
            <person name="Sedlacek I."/>
            <person name="Kralova S."/>
            <person name="Maslanova I."/>
            <person name="Busse H.-J."/>
            <person name="Stankova E."/>
            <person name="Vrbovska V."/>
            <person name="Kovarovic V."/>
            <person name="Bartak M."/>
            <person name="Svec P."/>
            <person name="Pantucek R."/>
        </authorList>
    </citation>
    <scope>NUCLEOTIDE SEQUENCE [LARGE SCALE GENOMIC DNA]</scope>
    <source>
        <strain evidence="4 5">CCM 8695</strain>
    </source>
</reference>
<protein>
    <submittedName>
        <fullName evidence="4">Flavodoxin family protein</fullName>
    </submittedName>
</protein>
<dbReference type="RefSeq" id="WP_167086269.1">
    <property type="nucleotide sequence ID" value="NZ_WHJG01000006.1"/>
</dbReference>
<dbReference type="EMBL" id="WHJG01000006">
    <property type="protein sequence ID" value="NHZ79311.1"/>
    <property type="molecule type" value="Genomic_DNA"/>
</dbReference>
<dbReference type="Proteomes" id="UP000621455">
    <property type="component" value="Unassembled WGS sequence"/>
</dbReference>
<feature type="domain" description="Flavodoxin-like fold" evidence="3">
    <location>
        <begin position="9"/>
        <end position="188"/>
    </location>
</feature>
<comment type="similarity">
    <text evidence="1">Belongs to the NAD(P)H dehydrogenase (quinone) family.</text>
</comment>
<accession>A0ABX0NA62</accession>
<dbReference type="PANTHER" id="PTHR10204">
    <property type="entry name" value="NAD P H OXIDOREDUCTASE-RELATED"/>
    <property type="match status" value="1"/>
</dbReference>
<evidence type="ECO:0000256" key="1">
    <source>
        <dbReference type="ARBA" id="ARBA00006252"/>
    </source>
</evidence>
<evidence type="ECO:0000313" key="4">
    <source>
        <dbReference type="EMBL" id="NHZ79311.1"/>
    </source>
</evidence>
<keyword evidence="5" id="KW-1185">Reference proteome</keyword>
<comment type="caution">
    <text evidence="4">The sequence shown here is derived from an EMBL/GenBank/DDBJ whole genome shotgun (WGS) entry which is preliminary data.</text>
</comment>
<evidence type="ECO:0000256" key="2">
    <source>
        <dbReference type="ARBA" id="ARBA00023002"/>
    </source>
</evidence>
<dbReference type="Gene3D" id="3.40.50.360">
    <property type="match status" value="1"/>
</dbReference>
<dbReference type="InterPro" id="IPR051545">
    <property type="entry name" value="NAD(P)H_dehydrogenase_qn"/>
</dbReference>
<evidence type="ECO:0000313" key="5">
    <source>
        <dbReference type="Proteomes" id="UP000621455"/>
    </source>
</evidence>
<name>A0ABX0NA62_9BURK</name>
<proteinExistence type="inferred from homology"/>
<dbReference type="InterPro" id="IPR003680">
    <property type="entry name" value="Flavodoxin_fold"/>
</dbReference>